<feature type="domain" description="Histidine kinase" evidence="9">
    <location>
        <begin position="215"/>
        <end position="390"/>
    </location>
</feature>
<keyword evidence="12" id="KW-1185">Reference proteome</keyword>
<dbReference type="Gene3D" id="3.30.565.10">
    <property type="entry name" value="Histidine kinase-like ATPase, C-terminal domain"/>
    <property type="match status" value="1"/>
</dbReference>
<dbReference type="STRING" id="389348.PNK_0373"/>
<dbReference type="InterPro" id="IPR003594">
    <property type="entry name" value="HATPase_dom"/>
</dbReference>
<evidence type="ECO:0000256" key="2">
    <source>
        <dbReference type="ARBA" id="ARBA00012438"/>
    </source>
</evidence>
<protein>
    <recommendedName>
        <fullName evidence="2">histidine kinase</fullName>
        <ecNumber evidence="2">2.7.13.3</ecNumber>
    </recommendedName>
</protein>
<gene>
    <name evidence="11" type="ORF">PNK_0373</name>
</gene>
<name>A0A0U5JA68_9BACT</name>
<evidence type="ECO:0000313" key="12">
    <source>
        <dbReference type="Proteomes" id="UP000069902"/>
    </source>
</evidence>
<keyword evidence="7" id="KW-0067">ATP-binding</keyword>
<evidence type="ECO:0000256" key="5">
    <source>
        <dbReference type="ARBA" id="ARBA00022741"/>
    </source>
</evidence>
<keyword evidence="3" id="KW-0597">Phosphoprotein</keyword>
<dbReference type="PANTHER" id="PTHR43065:SF10">
    <property type="entry name" value="PEROXIDE STRESS-ACTIVATED HISTIDINE KINASE MAK3"/>
    <property type="match status" value="1"/>
</dbReference>
<dbReference type="SUPFAM" id="SSF55874">
    <property type="entry name" value="ATPase domain of HSP90 chaperone/DNA topoisomerase II/histidine kinase"/>
    <property type="match status" value="1"/>
</dbReference>
<evidence type="ECO:0000256" key="8">
    <source>
        <dbReference type="ARBA" id="ARBA00023012"/>
    </source>
</evidence>
<dbReference type="Pfam" id="PF00512">
    <property type="entry name" value="HisKA"/>
    <property type="match status" value="1"/>
</dbReference>
<keyword evidence="6 11" id="KW-0418">Kinase</keyword>
<accession>A0A0U5JA68</accession>
<evidence type="ECO:0000259" key="10">
    <source>
        <dbReference type="PROSITE" id="PS50112"/>
    </source>
</evidence>
<dbReference type="InterPro" id="IPR000014">
    <property type="entry name" value="PAS"/>
</dbReference>
<dbReference type="PROSITE" id="PS50109">
    <property type="entry name" value="HIS_KIN"/>
    <property type="match status" value="1"/>
</dbReference>
<dbReference type="PATRIC" id="fig|389348.3.peg.420"/>
<dbReference type="InterPro" id="IPR036890">
    <property type="entry name" value="HATPase_C_sf"/>
</dbReference>
<keyword evidence="5" id="KW-0547">Nucleotide-binding</keyword>
<feature type="domain" description="PAS" evidence="10">
    <location>
        <begin position="67"/>
        <end position="110"/>
    </location>
</feature>
<dbReference type="KEGG" id="pnl:PNK_0373"/>
<dbReference type="AlphaFoldDB" id="A0A0U5JA68"/>
<dbReference type="Gene3D" id="3.30.450.20">
    <property type="entry name" value="PAS domain"/>
    <property type="match status" value="1"/>
</dbReference>
<dbReference type="InterPro" id="IPR005467">
    <property type="entry name" value="His_kinase_dom"/>
</dbReference>
<dbReference type="RefSeq" id="WP_059059934.1">
    <property type="nucleotide sequence ID" value="NZ_LN879502.1"/>
</dbReference>
<comment type="catalytic activity">
    <reaction evidence="1">
        <text>ATP + protein L-histidine = ADP + protein N-phospho-L-histidine.</text>
        <dbReference type="EC" id="2.7.13.3"/>
    </reaction>
</comment>
<dbReference type="InterPro" id="IPR003661">
    <property type="entry name" value="HisK_dim/P_dom"/>
</dbReference>
<dbReference type="CDD" id="cd00082">
    <property type="entry name" value="HisKA"/>
    <property type="match status" value="1"/>
</dbReference>
<dbReference type="PROSITE" id="PS50112">
    <property type="entry name" value="PAS"/>
    <property type="match status" value="1"/>
</dbReference>
<dbReference type="PANTHER" id="PTHR43065">
    <property type="entry name" value="SENSOR HISTIDINE KINASE"/>
    <property type="match status" value="1"/>
</dbReference>
<dbReference type="EMBL" id="LN879502">
    <property type="protein sequence ID" value="CUI16007.1"/>
    <property type="molecule type" value="Genomic_DNA"/>
</dbReference>
<evidence type="ECO:0000259" key="9">
    <source>
        <dbReference type="PROSITE" id="PS50109"/>
    </source>
</evidence>
<dbReference type="GO" id="GO:0006355">
    <property type="term" value="P:regulation of DNA-templated transcription"/>
    <property type="evidence" value="ECO:0007669"/>
    <property type="project" value="InterPro"/>
</dbReference>
<evidence type="ECO:0000313" key="11">
    <source>
        <dbReference type="EMBL" id="CUI16007.1"/>
    </source>
</evidence>
<dbReference type="GO" id="GO:0000155">
    <property type="term" value="F:phosphorelay sensor kinase activity"/>
    <property type="evidence" value="ECO:0007669"/>
    <property type="project" value="InterPro"/>
</dbReference>
<evidence type="ECO:0000256" key="6">
    <source>
        <dbReference type="ARBA" id="ARBA00022777"/>
    </source>
</evidence>
<dbReference type="GO" id="GO:0005524">
    <property type="term" value="F:ATP binding"/>
    <property type="evidence" value="ECO:0007669"/>
    <property type="project" value="UniProtKB-KW"/>
</dbReference>
<reference evidence="12" key="1">
    <citation type="submission" date="2015-09" db="EMBL/GenBank/DDBJ databases">
        <authorList>
            <person name="Bertelli C."/>
        </authorList>
    </citation>
    <scope>NUCLEOTIDE SEQUENCE [LARGE SCALE GENOMIC DNA]</scope>
    <source>
        <strain evidence="12">KNic</strain>
    </source>
</reference>
<proteinExistence type="predicted"/>
<dbReference type="CDD" id="cd00130">
    <property type="entry name" value="PAS"/>
    <property type="match status" value="1"/>
</dbReference>
<dbReference type="InterPro" id="IPR035965">
    <property type="entry name" value="PAS-like_dom_sf"/>
</dbReference>
<dbReference type="InParanoid" id="A0A0U5JA68"/>
<keyword evidence="4" id="KW-0808">Transferase</keyword>
<dbReference type="EC" id="2.7.13.3" evidence="2"/>
<dbReference type="SUPFAM" id="SSF55785">
    <property type="entry name" value="PYP-like sensor domain (PAS domain)"/>
    <property type="match status" value="1"/>
</dbReference>
<dbReference type="Pfam" id="PF00989">
    <property type="entry name" value="PAS"/>
    <property type="match status" value="1"/>
</dbReference>
<evidence type="ECO:0000256" key="7">
    <source>
        <dbReference type="ARBA" id="ARBA00022840"/>
    </source>
</evidence>
<evidence type="ECO:0000256" key="4">
    <source>
        <dbReference type="ARBA" id="ARBA00022679"/>
    </source>
</evidence>
<dbReference type="Gene3D" id="1.10.287.130">
    <property type="match status" value="1"/>
</dbReference>
<dbReference type="InterPro" id="IPR013767">
    <property type="entry name" value="PAS_fold"/>
</dbReference>
<dbReference type="SMART" id="SM00388">
    <property type="entry name" value="HisKA"/>
    <property type="match status" value="1"/>
</dbReference>
<dbReference type="Proteomes" id="UP000069902">
    <property type="component" value="Chromosome cPNK"/>
</dbReference>
<dbReference type="FunCoup" id="A0A0U5JA68">
    <property type="interactions" value="176"/>
</dbReference>
<sequence>MTNSQQVKLEEENQNTSLEHAFKQFSLETDRLEFAYQSLQEQFKGVQRNLHESHLRLSGKLAELDFITRYLEAILNHISQGILFIDLNGIITTCNATAETLLGKEAKQLLFHPFKDFFEDAALGFSLQEALYSKACPKTSFITWVIPTEEKIELEVEATFVAMGSQLFPLDYRQPSPTPVQGLLILIRNITEVRRLQQLTNRYDRLKDLGEMAAHLAHEIRNPLGGIKGFAALLHQDLTDRPDLQQMASYIVEGTDSLNHFVSNILNYTRPFQAHFELVNLGTFIDEIRWLVQADPAWNLSLSFSLHVENPELVAQIDPQLLKSALLNLFVNALQAMPNGGSLAVRISQTKGEAVITIADTGSGIPAEHLDKIFSPLLFDKRDGHGTRFI</sequence>
<evidence type="ECO:0000256" key="1">
    <source>
        <dbReference type="ARBA" id="ARBA00000085"/>
    </source>
</evidence>
<dbReference type="Pfam" id="PF02518">
    <property type="entry name" value="HATPase_c"/>
    <property type="match status" value="1"/>
</dbReference>
<evidence type="ECO:0000256" key="3">
    <source>
        <dbReference type="ARBA" id="ARBA00022553"/>
    </source>
</evidence>
<keyword evidence="8" id="KW-0902">Two-component regulatory system</keyword>
<organism evidence="11 12">
    <name type="scientific">Candidatus Protochlamydia naegleriophila</name>
    <dbReference type="NCBI Taxonomy" id="389348"/>
    <lineage>
        <taxon>Bacteria</taxon>
        <taxon>Pseudomonadati</taxon>
        <taxon>Chlamydiota</taxon>
        <taxon>Chlamydiia</taxon>
        <taxon>Parachlamydiales</taxon>
        <taxon>Parachlamydiaceae</taxon>
        <taxon>Candidatus Protochlamydia</taxon>
    </lineage>
</organism>
<dbReference type="SMART" id="SM00091">
    <property type="entry name" value="PAS"/>
    <property type="match status" value="1"/>
</dbReference>